<accession>A0A9D1D7G2</accession>
<dbReference type="PROSITE" id="PS51482">
    <property type="entry name" value="DEGV"/>
    <property type="match status" value="1"/>
</dbReference>
<dbReference type="InterPro" id="IPR050270">
    <property type="entry name" value="DegV_domain_contain"/>
</dbReference>
<dbReference type="SUPFAM" id="SSF82549">
    <property type="entry name" value="DAK1/DegV-like"/>
    <property type="match status" value="1"/>
</dbReference>
<keyword evidence="2" id="KW-0446">Lipid-binding</keyword>
<proteinExistence type="predicted"/>
<dbReference type="Proteomes" id="UP000824258">
    <property type="component" value="Unassembled WGS sequence"/>
</dbReference>
<organism evidence="3 4">
    <name type="scientific">Candidatus Avoscillospira stercoripullorum</name>
    <dbReference type="NCBI Taxonomy" id="2840709"/>
    <lineage>
        <taxon>Bacteria</taxon>
        <taxon>Bacillati</taxon>
        <taxon>Bacillota</taxon>
        <taxon>Clostridia</taxon>
        <taxon>Eubacteriales</taxon>
        <taxon>Oscillospiraceae</taxon>
        <taxon>Oscillospiraceae incertae sedis</taxon>
        <taxon>Candidatus Avoscillospira</taxon>
    </lineage>
</organism>
<reference evidence="3" key="1">
    <citation type="submission" date="2020-10" db="EMBL/GenBank/DDBJ databases">
        <authorList>
            <person name="Gilroy R."/>
        </authorList>
    </citation>
    <scope>NUCLEOTIDE SEQUENCE</scope>
    <source>
        <strain evidence="3">ChiHjej9B8-7071</strain>
    </source>
</reference>
<dbReference type="Gene3D" id="3.30.1180.10">
    <property type="match status" value="1"/>
</dbReference>
<gene>
    <name evidence="3" type="ORF">IAA70_07155</name>
</gene>
<evidence type="ECO:0000313" key="3">
    <source>
        <dbReference type="EMBL" id="HIR10165.1"/>
    </source>
</evidence>
<dbReference type="GO" id="GO:0008289">
    <property type="term" value="F:lipid binding"/>
    <property type="evidence" value="ECO:0007669"/>
    <property type="project" value="UniProtKB-KW"/>
</dbReference>
<name>A0A9D1D7G2_9FIRM</name>
<dbReference type="Pfam" id="PF02645">
    <property type="entry name" value="DegV"/>
    <property type="match status" value="1"/>
</dbReference>
<dbReference type="InterPro" id="IPR003797">
    <property type="entry name" value="DegV"/>
</dbReference>
<protein>
    <submittedName>
        <fullName evidence="3">DegV family protein</fullName>
    </submittedName>
</protein>
<dbReference type="AlphaFoldDB" id="A0A9D1D7G2"/>
<comment type="caution">
    <text evidence="3">The sequence shown here is derived from an EMBL/GenBank/DDBJ whole genome shotgun (WGS) entry which is preliminary data.</text>
</comment>
<dbReference type="NCBIfam" id="TIGR00762">
    <property type="entry name" value="DegV"/>
    <property type="match status" value="1"/>
</dbReference>
<sequence>MNTYRIITDSSCDMTQEMADALELDVVPLTVNYKGKEYPNYLDGRELNIGTFYESLRAGEMATTSAVNPTAWKAAAEKAMQAGQDVLILAFSSGLSTTFSAAVMASQELLEEYPDRKIYVVDTLCASLGQGLLCYHVANRRLAGATLEEARDYAEANKLHLCHWFTVDDLMFLKRGGRVSGATAVMGSLLQIKPVMHVDNDGHLVPVSKARGRKASIQAMAAKVGETAIEPEKQTMFISHGDCLQDAEYLAGLLREKYHVPKIEINYVGPVIGSHSGPGTLALFFLGTHR</sequence>
<comment type="function">
    <text evidence="1">May bind long-chain fatty acids, such as palmitate, and may play a role in lipid transport or fatty acid metabolism.</text>
</comment>
<dbReference type="PANTHER" id="PTHR33434">
    <property type="entry name" value="DEGV DOMAIN-CONTAINING PROTEIN DR_1986-RELATED"/>
    <property type="match status" value="1"/>
</dbReference>
<dbReference type="PANTHER" id="PTHR33434:SF3">
    <property type="entry name" value="DEGV DOMAIN-CONTAINING PROTEIN YITS"/>
    <property type="match status" value="1"/>
</dbReference>
<evidence type="ECO:0000256" key="1">
    <source>
        <dbReference type="ARBA" id="ARBA00003238"/>
    </source>
</evidence>
<dbReference type="Gene3D" id="3.40.50.10170">
    <property type="match status" value="1"/>
</dbReference>
<dbReference type="EMBL" id="DVGD01000233">
    <property type="protein sequence ID" value="HIR10165.1"/>
    <property type="molecule type" value="Genomic_DNA"/>
</dbReference>
<reference evidence="3" key="2">
    <citation type="journal article" date="2021" name="PeerJ">
        <title>Extensive microbial diversity within the chicken gut microbiome revealed by metagenomics and culture.</title>
        <authorList>
            <person name="Gilroy R."/>
            <person name="Ravi A."/>
            <person name="Getino M."/>
            <person name="Pursley I."/>
            <person name="Horton D.L."/>
            <person name="Alikhan N.F."/>
            <person name="Baker D."/>
            <person name="Gharbi K."/>
            <person name="Hall N."/>
            <person name="Watson M."/>
            <person name="Adriaenssens E.M."/>
            <person name="Foster-Nyarko E."/>
            <person name="Jarju S."/>
            <person name="Secka A."/>
            <person name="Antonio M."/>
            <person name="Oren A."/>
            <person name="Chaudhuri R.R."/>
            <person name="La Ragione R."/>
            <person name="Hildebrand F."/>
            <person name="Pallen M.J."/>
        </authorList>
    </citation>
    <scope>NUCLEOTIDE SEQUENCE</scope>
    <source>
        <strain evidence="3">ChiHjej9B8-7071</strain>
    </source>
</reference>
<evidence type="ECO:0000313" key="4">
    <source>
        <dbReference type="Proteomes" id="UP000824258"/>
    </source>
</evidence>
<evidence type="ECO:0000256" key="2">
    <source>
        <dbReference type="ARBA" id="ARBA00023121"/>
    </source>
</evidence>
<dbReference type="InterPro" id="IPR043168">
    <property type="entry name" value="DegV_C"/>
</dbReference>